<gene>
    <name evidence="3" type="ORF">dsmv_1369</name>
</gene>
<dbReference type="Proteomes" id="UP000014977">
    <property type="component" value="Unassembled WGS sequence"/>
</dbReference>
<dbReference type="PANTHER" id="PTHR35869">
    <property type="entry name" value="OUTER-MEMBRANE LIPOPROTEIN CARRIER PROTEIN"/>
    <property type="match status" value="1"/>
</dbReference>
<protein>
    <submittedName>
        <fullName evidence="3">Outer membrane lipoprotein carrier protein LolA</fullName>
    </submittedName>
</protein>
<dbReference type="CDD" id="cd16325">
    <property type="entry name" value="LolA"/>
    <property type="match status" value="1"/>
</dbReference>
<proteinExistence type="predicted"/>
<dbReference type="eggNOG" id="COG2834">
    <property type="taxonomic scope" value="Bacteria"/>
</dbReference>
<reference evidence="3 4" key="1">
    <citation type="journal article" date="2013" name="Genome Announc.">
        <title>Draft genome sequences for three mercury-methylating, sulfate-reducing bacteria.</title>
        <authorList>
            <person name="Brown S.D."/>
            <person name="Hurt R.A.Jr."/>
            <person name="Gilmour C.C."/>
            <person name="Elias D.A."/>
        </authorList>
    </citation>
    <scope>NUCLEOTIDE SEQUENCE [LARGE SCALE GENOMIC DNA]</scope>
    <source>
        <strain evidence="3 4">DSM 2059</strain>
    </source>
</reference>
<dbReference type="SUPFAM" id="SSF89392">
    <property type="entry name" value="Prokaryotic lipoproteins and lipoprotein localization factors"/>
    <property type="match status" value="1"/>
</dbReference>
<dbReference type="InterPro" id="IPR004564">
    <property type="entry name" value="OM_lipoprot_carrier_LolA-like"/>
</dbReference>
<comment type="caution">
    <text evidence="3">The sequence shown here is derived from an EMBL/GenBank/DDBJ whole genome shotgun (WGS) entry which is preliminary data.</text>
</comment>
<dbReference type="STRING" id="897.B2D07_08855"/>
<keyword evidence="3" id="KW-0449">Lipoprotein</keyword>
<feature type="chain" id="PRO_5030177319" evidence="2">
    <location>
        <begin position="25"/>
        <end position="227"/>
    </location>
</feature>
<keyword evidence="4" id="KW-1185">Reference proteome</keyword>
<organism evidence="3 4">
    <name type="scientific">Desulfococcus multivorans DSM 2059</name>
    <dbReference type="NCBI Taxonomy" id="1121405"/>
    <lineage>
        <taxon>Bacteria</taxon>
        <taxon>Pseudomonadati</taxon>
        <taxon>Thermodesulfobacteriota</taxon>
        <taxon>Desulfobacteria</taxon>
        <taxon>Desulfobacterales</taxon>
        <taxon>Desulfococcaceae</taxon>
        <taxon>Desulfococcus</taxon>
    </lineage>
</organism>
<dbReference type="Gene3D" id="2.50.20.10">
    <property type="entry name" value="Lipoprotein localisation LolA/LolB/LppX"/>
    <property type="match status" value="1"/>
</dbReference>
<dbReference type="AlphaFoldDB" id="S7VFU5"/>
<dbReference type="RefSeq" id="WP_020875716.1">
    <property type="nucleotide sequence ID" value="NZ_ATHJ01000057.1"/>
</dbReference>
<dbReference type="OrthoDB" id="9785727at2"/>
<name>S7VFU5_DESML</name>
<keyword evidence="1 2" id="KW-0732">Signal</keyword>
<evidence type="ECO:0000313" key="3">
    <source>
        <dbReference type="EMBL" id="EPR43343.1"/>
    </source>
</evidence>
<dbReference type="InterPro" id="IPR029046">
    <property type="entry name" value="LolA/LolB/LppX"/>
</dbReference>
<sequence length="227" mass="25726">MMIFRWIFLAVVLSGIPGGDALWAASTSNPTAASPGVDRIMSGVEKKYAGDGFEARFHQTSTLKAMDITDTAEGRLLIKRPDKMRWEYETPERQLVITNDDTLWIYRPDDLQVMLGSAPEFFRGGKGAGFLSDIRRIRKHFDVFLEDVKEGDRYTLKLVPKDGKLDVVSILMTISATSFEVTDVTTTNSYGDQTYIRFDRYRFNLTPADDDFVFDIPEGADVIRLEE</sequence>
<accession>S7VFU5</accession>
<evidence type="ECO:0000256" key="1">
    <source>
        <dbReference type="ARBA" id="ARBA00022729"/>
    </source>
</evidence>
<evidence type="ECO:0000256" key="2">
    <source>
        <dbReference type="SAM" id="SignalP"/>
    </source>
</evidence>
<feature type="signal peptide" evidence="2">
    <location>
        <begin position="1"/>
        <end position="24"/>
    </location>
</feature>
<evidence type="ECO:0000313" key="4">
    <source>
        <dbReference type="Proteomes" id="UP000014977"/>
    </source>
</evidence>
<dbReference type="PANTHER" id="PTHR35869:SF1">
    <property type="entry name" value="OUTER-MEMBRANE LIPOPROTEIN CARRIER PROTEIN"/>
    <property type="match status" value="1"/>
</dbReference>
<dbReference type="Pfam" id="PF03548">
    <property type="entry name" value="LolA"/>
    <property type="match status" value="1"/>
</dbReference>
<dbReference type="EMBL" id="ATHJ01000057">
    <property type="protein sequence ID" value="EPR43343.1"/>
    <property type="molecule type" value="Genomic_DNA"/>
</dbReference>